<evidence type="ECO:0000313" key="3">
    <source>
        <dbReference type="EMBL" id="ORV92777.1"/>
    </source>
</evidence>
<dbReference type="GO" id="GO:0006310">
    <property type="term" value="P:DNA recombination"/>
    <property type="evidence" value="ECO:0007669"/>
    <property type="project" value="UniProtKB-KW"/>
</dbReference>
<dbReference type="GO" id="GO:0003677">
    <property type="term" value="F:DNA binding"/>
    <property type="evidence" value="ECO:0007669"/>
    <property type="project" value="InterPro"/>
</dbReference>
<protein>
    <recommendedName>
        <fullName evidence="2">Tyr recombinase domain-containing protein</fullName>
    </recommendedName>
</protein>
<dbReference type="Proteomes" id="UP000193928">
    <property type="component" value="Unassembled WGS sequence"/>
</dbReference>
<dbReference type="PROSITE" id="PS51898">
    <property type="entry name" value="TYR_RECOMBINASE"/>
    <property type="match status" value="1"/>
</dbReference>
<evidence type="ECO:0000256" key="1">
    <source>
        <dbReference type="ARBA" id="ARBA00023172"/>
    </source>
</evidence>
<keyword evidence="1" id="KW-0233">DNA recombination</keyword>
<proteinExistence type="predicted"/>
<dbReference type="AlphaFoldDB" id="A0A1X1X1K7"/>
<dbReference type="Gene3D" id="1.10.443.10">
    <property type="entry name" value="Intergrase catalytic core"/>
    <property type="match status" value="1"/>
</dbReference>
<dbReference type="CDD" id="cd00397">
    <property type="entry name" value="DNA_BRE_C"/>
    <property type="match status" value="1"/>
</dbReference>
<organism evidence="3 4">
    <name type="scientific">Mycobacterium gordonae</name>
    <dbReference type="NCBI Taxonomy" id="1778"/>
    <lineage>
        <taxon>Bacteria</taxon>
        <taxon>Bacillati</taxon>
        <taxon>Actinomycetota</taxon>
        <taxon>Actinomycetes</taxon>
        <taxon>Mycobacteriales</taxon>
        <taxon>Mycobacteriaceae</taxon>
        <taxon>Mycobacterium</taxon>
    </lineage>
</organism>
<reference evidence="3 4" key="1">
    <citation type="submission" date="2016-01" db="EMBL/GenBank/DDBJ databases">
        <title>The new phylogeny of the genus Mycobacterium.</title>
        <authorList>
            <person name="Tarcisio F."/>
            <person name="Conor M."/>
            <person name="Antonella G."/>
            <person name="Elisabetta G."/>
            <person name="Giulia F.S."/>
            <person name="Sara T."/>
            <person name="Anna F."/>
            <person name="Clotilde B."/>
            <person name="Roberto B."/>
            <person name="Veronica D.S."/>
            <person name="Fabio R."/>
            <person name="Monica P."/>
            <person name="Olivier J."/>
            <person name="Enrico T."/>
            <person name="Nicola S."/>
        </authorList>
    </citation>
    <scope>NUCLEOTIDE SEQUENCE [LARGE SCALE GENOMIC DNA]</scope>
    <source>
        <strain evidence="3 4">DSM 44160</strain>
    </source>
</reference>
<accession>A0A1X1X1K7</accession>
<dbReference type="InterPro" id="IPR011010">
    <property type="entry name" value="DNA_brk_join_enz"/>
</dbReference>
<dbReference type="InterPro" id="IPR002104">
    <property type="entry name" value="Integrase_catalytic"/>
</dbReference>
<dbReference type="SUPFAM" id="SSF56349">
    <property type="entry name" value="DNA breaking-rejoining enzymes"/>
    <property type="match status" value="1"/>
</dbReference>
<name>A0A1X1X1K7_MYCGO</name>
<dbReference type="GO" id="GO:0015074">
    <property type="term" value="P:DNA integration"/>
    <property type="evidence" value="ECO:0007669"/>
    <property type="project" value="InterPro"/>
</dbReference>
<feature type="domain" description="Tyr recombinase" evidence="2">
    <location>
        <begin position="27"/>
        <end position="181"/>
    </location>
</feature>
<evidence type="ECO:0000259" key="2">
    <source>
        <dbReference type="PROSITE" id="PS51898"/>
    </source>
</evidence>
<gene>
    <name evidence="3" type="ORF">AWC08_19090</name>
</gene>
<dbReference type="EMBL" id="LQOY01000045">
    <property type="protein sequence ID" value="ORV92777.1"/>
    <property type="molecule type" value="Genomic_DNA"/>
</dbReference>
<sequence length="181" mass="19908">MRDALADGLIGANPCQIPGVSTSRTSFEFRPVTSAEIETIAAAMPPAYQALVPMTAWLAMPLSELVELRRKDVDLAQKVVRVRRAVALVRGRFQVTTPNSTEGIRDIAIPAALLAELDAHLRRHVAQGRESLLFPSVRDCDRHLSPSTLYPMFSRACAEAGRPDLRVTDLQRCRLILILGP</sequence>
<dbReference type="InterPro" id="IPR013762">
    <property type="entry name" value="Integrase-like_cat_sf"/>
</dbReference>
<keyword evidence="4" id="KW-1185">Reference proteome</keyword>
<evidence type="ECO:0000313" key="4">
    <source>
        <dbReference type="Proteomes" id="UP000193928"/>
    </source>
</evidence>
<comment type="caution">
    <text evidence="3">The sequence shown here is derived from an EMBL/GenBank/DDBJ whole genome shotgun (WGS) entry which is preliminary data.</text>
</comment>